<dbReference type="NCBIfam" id="TIGR00608">
    <property type="entry name" value="radc"/>
    <property type="match status" value="1"/>
</dbReference>
<evidence type="ECO:0000313" key="7">
    <source>
        <dbReference type="EMBL" id="PPU71377.1"/>
    </source>
</evidence>
<organism evidence="7 8">
    <name type="scientific">Xanthomonas melonis</name>
    <dbReference type="NCBI Taxonomy" id="56456"/>
    <lineage>
        <taxon>Bacteria</taxon>
        <taxon>Pseudomonadati</taxon>
        <taxon>Pseudomonadota</taxon>
        <taxon>Gammaproteobacteria</taxon>
        <taxon>Lysobacterales</taxon>
        <taxon>Lysobacteraceae</taxon>
        <taxon>Xanthomonas</taxon>
    </lineage>
</organism>
<comment type="caution">
    <text evidence="7">The sequence shown here is derived from an EMBL/GenBank/DDBJ whole genome shotgun (WGS) entry which is preliminary data.</text>
</comment>
<accession>A0A2S7DC54</accession>
<dbReference type="Pfam" id="PF04002">
    <property type="entry name" value="RadC"/>
    <property type="match status" value="1"/>
</dbReference>
<dbReference type="InterPro" id="IPR001405">
    <property type="entry name" value="UPF0758"/>
</dbReference>
<dbReference type="Gene3D" id="3.40.140.10">
    <property type="entry name" value="Cytidine Deaminase, domain 2"/>
    <property type="match status" value="1"/>
</dbReference>
<feature type="domain" description="MPN" evidence="6">
    <location>
        <begin position="43"/>
        <end position="165"/>
    </location>
</feature>
<reference evidence="7 8" key="1">
    <citation type="submission" date="2016-08" db="EMBL/GenBank/DDBJ databases">
        <authorList>
            <person name="Seilhamer J.J."/>
        </authorList>
    </citation>
    <scope>NUCLEOTIDE SEQUENCE [LARGE SCALE GENOMIC DNA]</scope>
    <source>
        <strain evidence="7 8">CFBP4644</strain>
    </source>
</reference>
<proteinExistence type="predicted"/>
<sequence>MALPQLLDGSGIGAIAAARVRENRTITRALKIIERRAAQRDQLMDSPDAGGKFFRLRLADEPREHFEVAFLDVRHRLIQAERLFSGSVDQSTVHPRIVVQRALSLNAAAVLLAHNHPSGDPEPSAADQAVTKRLAEALALVDVRLLDHFVVTNRAALSMAARGLI</sequence>
<evidence type="ECO:0000256" key="4">
    <source>
        <dbReference type="ARBA" id="ARBA00022833"/>
    </source>
</evidence>
<evidence type="ECO:0000313" key="8">
    <source>
        <dbReference type="Proteomes" id="UP000239865"/>
    </source>
</evidence>
<keyword evidence="1" id="KW-0645">Protease</keyword>
<dbReference type="GO" id="GO:0008237">
    <property type="term" value="F:metallopeptidase activity"/>
    <property type="evidence" value="ECO:0007669"/>
    <property type="project" value="UniProtKB-KW"/>
</dbReference>
<evidence type="ECO:0000256" key="2">
    <source>
        <dbReference type="ARBA" id="ARBA00022723"/>
    </source>
</evidence>
<dbReference type="PROSITE" id="PS50249">
    <property type="entry name" value="MPN"/>
    <property type="match status" value="1"/>
</dbReference>
<dbReference type="GO" id="GO:0006508">
    <property type="term" value="P:proteolysis"/>
    <property type="evidence" value="ECO:0007669"/>
    <property type="project" value="UniProtKB-KW"/>
</dbReference>
<evidence type="ECO:0000256" key="5">
    <source>
        <dbReference type="ARBA" id="ARBA00023049"/>
    </source>
</evidence>
<dbReference type="PANTHER" id="PTHR30471:SF3">
    <property type="entry name" value="UPF0758 PROTEIN YEES-RELATED"/>
    <property type="match status" value="1"/>
</dbReference>
<protein>
    <recommendedName>
        <fullName evidence="6">MPN domain-containing protein</fullName>
    </recommendedName>
</protein>
<dbReference type="EMBL" id="MDEH01000011">
    <property type="protein sequence ID" value="PPU71377.1"/>
    <property type="molecule type" value="Genomic_DNA"/>
</dbReference>
<dbReference type="AlphaFoldDB" id="A0A2S7DC54"/>
<evidence type="ECO:0000259" key="6">
    <source>
        <dbReference type="PROSITE" id="PS50249"/>
    </source>
</evidence>
<dbReference type="OrthoDB" id="9804482at2"/>
<keyword evidence="3" id="KW-0378">Hydrolase</keyword>
<name>A0A2S7DC54_9XANT</name>
<evidence type="ECO:0000256" key="3">
    <source>
        <dbReference type="ARBA" id="ARBA00022801"/>
    </source>
</evidence>
<dbReference type="InterPro" id="IPR020891">
    <property type="entry name" value="UPF0758_CS"/>
</dbReference>
<dbReference type="CDD" id="cd08071">
    <property type="entry name" value="MPN_DUF2466"/>
    <property type="match status" value="1"/>
</dbReference>
<gene>
    <name evidence="7" type="ORF">XmelCFBP4644_16175</name>
</gene>
<dbReference type="InterPro" id="IPR037518">
    <property type="entry name" value="MPN"/>
</dbReference>
<evidence type="ECO:0000256" key="1">
    <source>
        <dbReference type="ARBA" id="ARBA00022670"/>
    </source>
</evidence>
<keyword evidence="2" id="KW-0479">Metal-binding</keyword>
<keyword evidence="4" id="KW-0862">Zinc</keyword>
<dbReference type="PROSITE" id="PS01302">
    <property type="entry name" value="UPF0758"/>
    <property type="match status" value="1"/>
</dbReference>
<dbReference type="PANTHER" id="PTHR30471">
    <property type="entry name" value="DNA REPAIR PROTEIN RADC"/>
    <property type="match status" value="1"/>
</dbReference>
<dbReference type="GO" id="GO:0046872">
    <property type="term" value="F:metal ion binding"/>
    <property type="evidence" value="ECO:0007669"/>
    <property type="project" value="UniProtKB-KW"/>
</dbReference>
<keyword evidence="5" id="KW-0482">Metalloprotease</keyword>
<dbReference type="Proteomes" id="UP000239865">
    <property type="component" value="Unassembled WGS sequence"/>
</dbReference>
<dbReference type="InterPro" id="IPR025657">
    <property type="entry name" value="RadC_JAB"/>
</dbReference>